<evidence type="ECO:0008006" key="6">
    <source>
        <dbReference type="Google" id="ProtNLM"/>
    </source>
</evidence>
<dbReference type="Pfam" id="PF20431">
    <property type="entry name" value="E_motif"/>
    <property type="match status" value="1"/>
</dbReference>
<dbReference type="InterPro" id="IPR046848">
    <property type="entry name" value="E_motif"/>
</dbReference>
<feature type="repeat" description="PPR" evidence="2">
    <location>
        <begin position="211"/>
        <end position="245"/>
    </location>
</feature>
<dbReference type="Proteomes" id="UP001497480">
    <property type="component" value="Unassembled WGS sequence"/>
</dbReference>
<proteinExistence type="predicted"/>
<feature type="repeat" description="PPR" evidence="2">
    <location>
        <begin position="180"/>
        <end position="210"/>
    </location>
</feature>
<protein>
    <recommendedName>
        <fullName evidence="6">Pentatricopeptide repeat-containing protein</fullName>
    </recommendedName>
</protein>
<feature type="region of interest" description="Disordered" evidence="3">
    <location>
        <begin position="478"/>
        <end position="504"/>
    </location>
</feature>
<dbReference type="GO" id="GO:0009451">
    <property type="term" value="P:RNA modification"/>
    <property type="evidence" value="ECO:0007669"/>
    <property type="project" value="InterPro"/>
</dbReference>
<sequence length="504" mass="56707">MTTTTLASTLSHMAETCTSMRHLKIIHAHALRTSLHQHTVVLGKLFRFAAVSPFGDLHYAHHMFDHMPQPTTFFYNILIRGFSKSTSPWHCIRLFNSMRHNCVAPDEYSYTFLLKSRSRTKLDLPLILGSDEIHGAVLKSGFCYHLYVQNGLIHLYASRGVTVSACRVFEEALKMGSEVDVVSWSGLVAAYVRAGELDIARRVFDSMPERDLISWTAMVSGYSQAKRPREALELFEEMRYAGVVPDEVTMVSVISACTNLGDLETGRMVHHFIEENGFGWMAALCNALIDMYGKCGCLEQAWHVFNGMQRKSLITWNTMMITCANHGEADDSFWLFEWMLRSGVAPDGVTILALLVAYTHKGLVDEGLRLFQSMQRDYGIEPRIEHYGAMVDILGRSGRLQEAYNLLTNIPIPCNDVVWGALLGACKIHGDVEMGEKVIKKLLELKPDEGGYYILLRDIYIAAGRTVEANQMRQAMLDSGARKNPGKQLSRSLKKEDLVHKTLS</sequence>
<dbReference type="PANTHER" id="PTHR47926:SF537">
    <property type="entry name" value="PENTACOTRIPEPTIDE-REPEAT REGION OF PRORP DOMAIN-CONTAINING PROTEIN"/>
    <property type="match status" value="1"/>
</dbReference>
<dbReference type="InterPro" id="IPR046960">
    <property type="entry name" value="PPR_At4g14850-like_plant"/>
</dbReference>
<dbReference type="NCBIfam" id="TIGR00756">
    <property type="entry name" value="PPR"/>
    <property type="match status" value="5"/>
</dbReference>
<name>A0AAV1WZD1_LUPLU</name>
<dbReference type="Pfam" id="PF13812">
    <property type="entry name" value="PPR_3"/>
    <property type="match status" value="1"/>
</dbReference>
<accession>A0AAV1WZD1</accession>
<comment type="caution">
    <text evidence="4">The sequence shown here is derived from an EMBL/GenBank/DDBJ whole genome shotgun (WGS) entry which is preliminary data.</text>
</comment>
<dbReference type="FunFam" id="1.25.40.10:FF:000345">
    <property type="entry name" value="Pentatricopeptide repeat-containing protein"/>
    <property type="match status" value="1"/>
</dbReference>
<keyword evidence="5" id="KW-1185">Reference proteome</keyword>
<feature type="compositionally biased region" description="Basic and acidic residues" evidence="3">
    <location>
        <begin position="493"/>
        <end position="504"/>
    </location>
</feature>
<evidence type="ECO:0000313" key="4">
    <source>
        <dbReference type="EMBL" id="CAL0314754.1"/>
    </source>
</evidence>
<evidence type="ECO:0000256" key="3">
    <source>
        <dbReference type="SAM" id="MobiDB-lite"/>
    </source>
</evidence>
<feature type="repeat" description="PPR" evidence="2">
    <location>
        <begin position="71"/>
        <end position="105"/>
    </location>
</feature>
<dbReference type="AlphaFoldDB" id="A0AAV1WZD1"/>
<dbReference type="InterPro" id="IPR002885">
    <property type="entry name" value="PPR_rpt"/>
</dbReference>
<dbReference type="FunFam" id="1.25.40.10:FF:000348">
    <property type="entry name" value="Pentatricopeptide repeat-containing protein chloroplastic"/>
    <property type="match status" value="1"/>
</dbReference>
<evidence type="ECO:0000256" key="2">
    <source>
        <dbReference type="PROSITE-ProRule" id="PRU00708"/>
    </source>
</evidence>
<dbReference type="PROSITE" id="PS51375">
    <property type="entry name" value="PPR"/>
    <property type="match status" value="4"/>
</dbReference>
<dbReference type="SUPFAM" id="SSF48452">
    <property type="entry name" value="TPR-like"/>
    <property type="match status" value="1"/>
</dbReference>
<dbReference type="GO" id="GO:0003723">
    <property type="term" value="F:RNA binding"/>
    <property type="evidence" value="ECO:0007669"/>
    <property type="project" value="InterPro"/>
</dbReference>
<keyword evidence="1" id="KW-0677">Repeat</keyword>
<feature type="repeat" description="PPR" evidence="2">
    <location>
        <begin position="312"/>
        <end position="346"/>
    </location>
</feature>
<organism evidence="4 5">
    <name type="scientific">Lupinus luteus</name>
    <name type="common">European yellow lupine</name>
    <dbReference type="NCBI Taxonomy" id="3873"/>
    <lineage>
        <taxon>Eukaryota</taxon>
        <taxon>Viridiplantae</taxon>
        <taxon>Streptophyta</taxon>
        <taxon>Embryophyta</taxon>
        <taxon>Tracheophyta</taxon>
        <taxon>Spermatophyta</taxon>
        <taxon>Magnoliopsida</taxon>
        <taxon>eudicotyledons</taxon>
        <taxon>Gunneridae</taxon>
        <taxon>Pentapetalae</taxon>
        <taxon>rosids</taxon>
        <taxon>fabids</taxon>
        <taxon>Fabales</taxon>
        <taxon>Fabaceae</taxon>
        <taxon>Papilionoideae</taxon>
        <taxon>50 kb inversion clade</taxon>
        <taxon>genistoids sensu lato</taxon>
        <taxon>core genistoids</taxon>
        <taxon>Genisteae</taxon>
        <taxon>Lupinus</taxon>
    </lineage>
</organism>
<evidence type="ECO:0000313" key="5">
    <source>
        <dbReference type="Proteomes" id="UP001497480"/>
    </source>
</evidence>
<dbReference type="Pfam" id="PF13041">
    <property type="entry name" value="PPR_2"/>
    <property type="match status" value="2"/>
</dbReference>
<dbReference type="Pfam" id="PF01535">
    <property type="entry name" value="PPR"/>
    <property type="match status" value="4"/>
</dbReference>
<gene>
    <name evidence="4" type="ORF">LLUT_LOCUS15814</name>
</gene>
<dbReference type="InterPro" id="IPR011990">
    <property type="entry name" value="TPR-like_helical_dom_sf"/>
</dbReference>
<dbReference type="Gene3D" id="1.25.40.10">
    <property type="entry name" value="Tetratricopeptide repeat domain"/>
    <property type="match status" value="3"/>
</dbReference>
<dbReference type="PANTHER" id="PTHR47926">
    <property type="entry name" value="PENTATRICOPEPTIDE REPEAT-CONTAINING PROTEIN"/>
    <property type="match status" value="1"/>
</dbReference>
<evidence type="ECO:0000256" key="1">
    <source>
        <dbReference type="ARBA" id="ARBA00022737"/>
    </source>
</evidence>
<dbReference type="EMBL" id="CAXHTB010000011">
    <property type="protein sequence ID" value="CAL0314754.1"/>
    <property type="molecule type" value="Genomic_DNA"/>
</dbReference>
<reference evidence="4 5" key="1">
    <citation type="submission" date="2024-03" db="EMBL/GenBank/DDBJ databases">
        <authorList>
            <person name="Martinez-Hernandez J."/>
        </authorList>
    </citation>
    <scope>NUCLEOTIDE SEQUENCE [LARGE SCALE GENOMIC DNA]</scope>
</reference>